<gene>
    <name evidence="6" type="ORF">SE17_40905</name>
</gene>
<evidence type="ECO:0000259" key="5">
    <source>
        <dbReference type="PROSITE" id="PS51755"/>
    </source>
</evidence>
<dbReference type="InterPro" id="IPR036388">
    <property type="entry name" value="WH-like_DNA-bd_sf"/>
</dbReference>
<feature type="modified residue" description="4-aspartylphosphate" evidence="2">
    <location>
        <position position="29"/>
    </location>
</feature>
<dbReference type="Gene3D" id="6.10.250.690">
    <property type="match status" value="1"/>
</dbReference>
<dbReference type="GO" id="GO:0000156">
    <property type="term" value="F:phosphorelay response regulator activity"/>
    <property type="evidence" value="ECO:0007669"/>
    <property type="project" value="TreeGrafter"/>
</dbReference>
<protein>
    <submittedName>
        <fullName evidence="6">Fis family transcriptional regulator</fullName>
    </submittedName>
</protein>
<dbReference type="InterPro" id="IPR011006">
    <property type="entry name" value="CheY-like_superfamily"/>
</dbReference>
<feature type="non-terminal residue" evidence="6">
    <location>
        <position position="1"/>
    </location>
</feature>
<evidence type="ECO:0000256" key="2">
    <source>
        <dbReference type="PROSITE-ProRule" id="PRU00169"/>
    </source>
</evidence>
<dbReference type="PROSITE" id="PS51755">
    <property type="entry name" value="OMPR_PHOB"/>
    <property type="match status" value="1"/>
</dbReference>
<dbReference type="InterPro" id="IPR039420">
    <property type="entry name" value="WalR-like"/>
</dbReference>
<dbReference type="GO" id="GO:0006355">
    <property type="term" value="P:regulation of DNA-templated transcription"/>
    <property type="evidence" value="ECO:0007669"/>
    <property type="project" value="InterPro"/>
</dbReference>
<organism evidence="6 7">
    <name type="scientific">Kouleothrix aurantiaca</name>
    <dbReference type="NCBI Taxonomy" id="186479"/>
    <lineage>
        <taxon>Bacteria</taxon>
        <taxon>Bacillati</taxon>
        <taxon>Chloroflexota</taxon>
        <taxon>Chloroflexia</taxon>
        <taxon>Chloroflexales</taxon>
        <taxon>Roseiflexineae</taxon>
        <taxon>Roseiflexaceae</taxon>
        <taxon>Kouleothrix</taxon>
    </lineage>
</organism>
<feature type="DNA-binding region" description="OmpR/PhoB-type" evidence="3">
    <location>
        <begin position="103"/>
        <end position="202"/>
    </location>
</feature>
<dbReference type="CDD" id="cd17574">
    <property type="entry name" value="REC_OmpR"/>
    <property type="match status" value="1"/>
</dbReference>
<dbReference type="Gene3D" id="3.40.50.2300">
    <property type="match status" value="1"/>
</dbReference>
<dbReference type="PROSITE" id="PS50110">
    <property type="entry name" value="RESPONSE_REGULATORY"/>
    <property type="match status" value="1"/>
</dbReference>
<feature type="domain" description="Response regulatory" evidence="4">
    <location>
        <begin position="1"/>
        <end position="93"/>
    </location>
</feature>
<name>A0A0P9H1K6_9CHLR</name>
<evidence type="ECO:0000313" key="7">
    <source>
        <dbReference type="Proteomes" id="UP000050509"/>
    </source>
</evidence>
<dbReference type="SMART" id="SM00448">
    <property type="entry name" value="REC"/>
    <property type="match status" value="1"/>
</dbReference>
<dbReference type="Proteomes" id="UP000050509">
    <property type="component" value="Unassembled WGS sequence"/>
</dbReference>
<dbReference type="SMART" id="SM00862">
    <property type="entry name" value="Trans_reg_C"/>
    <property type="match status" value="1"/>
</dbReference>
<dbReference type="GO" id="GO:0000976">
    <property type="term" value="F:transcription cis-regulatory region binding"/>
    <property type="evidence" value="ECO:0007669"/>
    <property type="project" value="TreeGrafter"/>
</dbReference>
<evidence type="ECO:0000259" key="4">
    <source>
        <dbReference type="PROSITE" id="PS50110"/>
    </source>
</evidence>
<comment type="caution">
    <text evidence="6">The sequence shown here is derived from an EMBL/GenBank/DDBJ whole genome shotgun (WGS) entry which is preliminary data.</text>
</comment>
<evidence type="ECO:0000313" key="6">
    <source>
        <dbReference type="EMBL" id="KPV47912.1"/>
    </source>
</evidence>
<keyword evidence="7" id="KW-1185">Reference proteome</keyword>
<dbReference type="PANTHER" id="PTHR48111">
    <property type="entry name" value="REGULATOR OF RPOS"/>
    <property type="match status" value="1"/>
</dbReference>
<dbReference type="PANTHER" id="PTHR48111:SF50">
    <property type="entry name" value="KDP OPERON TRANSCRIPTIONAL REGULATORY PROTEIN KDPE"/>
    <property type="match status" value="1"/>
</dbReference>
<accession>A0A0P9H1K6</accession>
<evidence type="ECO:0000256" key="3">
    <source>
        <dbReference type="PROSITE-ProRule" id="PRU01091"/>
    </source>
</evidence>
<dbReference type="InterPro" id="IPR001789">
    <property type="entry name" value="Sig_transdc_resp-reg_receiver"/>
</dbReference>
<dbReference type="SUPFAM" id="SSF52172">
    <property type="entry name" value="CheY-like"/>
    <property type="match status" value="1"/>
</dbReference>
<feature type="domain" description="OmpR/PhoB-type" evidence="5">
    <location>
        <begin position="103"/>
        <end position="202"/>
    </location>
</feature>
<evidence type="ECO:0000256" key="1">
    <source>
        <dbReference type="ARBA" id="ARBA00023125"/>
    </source>
</evidence>
<sequence>RGYEVAVAGDGPAALELATSWRPDLVLLDLGLPGMDGLDVCRQLRTWSQVPIIVLTVRDAESDKVQALDLGADDYLTKPFGIDELLARIRVALRHAARAASGEPVLQAGSLLIDFTRRLVLAGGQEVHLTPREYELLRALATQAGRALTHRTLLRTVWGPAYEQDVPTLRVFITQLRRKIEPDPAQPRHILTEPGVGYRFQLGEGEP</sequence>
<dbReference type="Pfam" id="PF00486">
    <property type="entry name" value="Trans_reg_C"/>
    <property type="match status" value="1"/>
</dbReference>
<dbReference type="AlphaFoldDB" id="A0A0P9H1K6"/>
<dbReference type="GO" id="GO:0005829">
    <property type="term" value="C:cytosol"/>
    <property type="evidence" value="ECO:0007669"/>
    <property type="project" value="TreeGrafter"/>
</dbReference>
<dbReference type="InterPro" id="IPR001867">
    <property type="entry name" value="OmpR/PhoB-type_DNA-bd"/>
</dbReference>
<dbReference type="EMBL" id="LJCR01003113">
    <property type="protein sequence ID" value="KPV47912.1"/>
    <property type="molecule type" value="Genomic_DNA"/>
</dbReference>
<dbReference type="GO" id="GO:0032993">
    <property type="term" value="C:protein-DNA complex"/>
    <property type="evidence" value="ECO:0007669"/>
    <property type="project" value="TreeGrafter"/>
</dbReference>
<keyword evidence="2" id="KW-0597">Phosphoprotein</keyword>
<dbReference type="Gene3D" id="1.10.10.10">
    <property type="entry name" value="Winged helix-like DNA-binding domain superfamily/Winged helix DNA-binding domain"/>
    <property type="match status" value="1"/>
</dbReference>
<proteinExistence type="predicted"/>
<keyword evidence="1 3" id="KW-0238">DNA-binding</keyword>
<reference evidence="6 7" key="1">
    <citation type="submission" date="2015-09" db="EMBL/GenBank/DDBJ databases">
        <title>Draft genome sequence of Kouleothrix aurantiaca JCM 19913.</title>
        <authorList>
            <person name="Hemp J."/>
        </authorList>
    </citation>
    <scope>NUCLEOTIDE SEQUENCE [LARGE SCALE GENOMIC DNA]</scope>
    <source>
        <strain evidence="6 7">COM-B</strain>
    </source>
</reference>
<dbReference type="PATRIC" id="fig|186479.3.peg.6507"/>
<dbReference type="Pfam" id="PF00072">
    <property type="entry name" value="Response_reg"/>
    <property type="match status" value="1"/>
</dbReference>
<dbReference type="CDD" id="cd00383">
    <property type="entry name" value="trans_reg_C"/>
    <property type="match status" value="1"/>
</dbReference>